<dbReference type="Gene3D" id="1.10.10.10">
    <property type="entry name" value="Winged helix-like DNA-binding domain superfamily/Winged helix DNA-binding domain"/>
    <property type="match status" value="1"/>
</dbReference>
<dbReference type="PANTHER" id="PTHR10015:SF427">
    <property type="entry name" value="HEAT SHOCK FACTOR PROTEIN"/>
    <property type="match status" value="1"/>
</dbReference>
<feature type="region of interest" description="Disordered" evidence="9">
    <location>
        <begin position="184"/>
        <end position="244"/>
    </location>
</feature>
<evidence type="ECO:0000256" key="5">
    <source>
        <dbReference type="ARBA" id="ARBA00023125"/>
    </source>
</evidence>
<reference evidence="12" key="1">
    <citation type="journal article" date="2013" name="Science">
        <title>Gene transfer from bacteria and archaea facilitated evolution of an extremophilic eukaryote.</title>
        <authorList>
            <person name="Schonknecht G."/>
            <person name="Chen W.H."/>
            <person name="Ternes C.M."/>
            <person name="Barbier G.G."/>
            <person name="Shrestha R.P."/>
            <person name="Stanke M."/>
            <person name="Brautigam A."/>
            <person name="Baker B.J."/>
            <person name="Banfield J.F."/>
            <person name="Garavito R.M."/>
            <person name="Carr K."/>
            <person name="Wilkerson C."/>
            <person name="Rensing S.A."/>
            <person name="Gagneul D."/>
            <person name="Dickenson N.E."/>
            <person name="Oesterhelt C."/>
            <person name="Lercher M.J."/>
            <person name="Weber A.P."/>
        </authorList>
    </citation>
    <scope>NUCLEOTIDE SEQUENCE [LARGE SCALE GENOMIC DNA]</scope>
    <source>
        <strain evidence="12">074W</strain>
    </source>
</reference>
<feature type="compositionally biased region" description="Polar residues" evidence="9">
    <location>
        <begin position="217"/>
        <end position="241"/>
    </location>
</feature>
<accession>M2Y673</accession>
<evidence type="ECO:0000256" key="6">
    <source>
        <dbReference type="ARBA" id="ARBA00023163"/>
    </source>
</evidence>
<dbReference type="Gramene" id="EME31334">
    <property type="protein sequence ID" value="EME31334"/>
    <property type="gene ID" value="Gasu_13060"/>
</dbReference>
<dbReference type="KEGG" id="gsl:Gasu_13060"/>
<dbReference type="GO" id="GO:0003700">
    <property type="term" value="F:DNA-binding transcription factor activity"/>
    <property type="evidence" value="ECO:0007669"/>
    <property type="project" value="InterPro"/>
</dbReference>
<keyword evidence="11" id="KW-0346">Stress response</keyword>
<evidence type="ECO:0000256" key="9">
    <source>
        <dbReference type="SAM" id="MobiDB-lite"/>
    </source>
</evidence>
<dbReference type="PROSITE" id="PS00434">
    <property type="entry name" value="HSF_DOMAIN"/>
    <property type="match status" value="1"/>
</dbReference>
<comment type="similarity">
    <text evidence="8">Belongs to the HSF family.</text>
</comment>
<dbReference type="PANTHER" id="PTHR10015">
    <property type="entry name" value="HEAT SHOCK TRANSCRIPTION FACTOR"/>
    <property type="match status" value="1"/>
</dbReference>
<evidence type="ECO:0000256" key="1">
    <source>
        <dbReference type="ARBA" id="ARBA00004123"/>
    </source>
</evidence>
<dbReference type="SMART" id="SM00415">
    <property type="entry name" value="HSF"/>
    <property type="match status" value="1"/>
</dbReference>
<dbReference type="FunFam" id="1.10.10.10:FF:000037">
    <property type="entry name" value="Heat stress transcription factor B-4"/>
    <property type="match status" value="1"/>
</dbReference>
<dbReference type="RefSeq" id="XP_005707854.1">
    <property type="nucleotide sequence ID" value="XM_005707797.1"/>
</dbReference>
<dbReference type="eggNOG" id="KOG0627">
    <property type="taxonomic scope" value="Eukaryota"/>
</dbReference>
<evidence type="ECO:0000259" key="10">
    <source>
        <dbReference type="PROSITE" id="PS00434"/>
    </source>
</evidence>
<dbReference type="GO" id="GO:0043565">
    <property type="term" value="F:sequence-specific DNA binding"/>
    <property type="evidence" value="ECO:0007669"/>
    <property type="project" value="InterPro"/>
</dbReference>
<dbReference type="SUPFAM" id="SSF46785">
    <property type="entry name" value="Winged helix' DNA-binding domain"/>
    <property type="match status" value="1"/>
</dbReference>
<dbReference type="InterPro" id="IPR036390">
    <property type="entry name" value="WH_DNA-bd_sf"/>
</dbReference>
<dbReference type="PRINTS" id="PR00056">
    <property type="entry name" value="HSFDOMAIN"/>
</dbReference>
<feature type="region of interest" description="Disordered" evidence="9">
    <location>
        <begin position="337"/>
        <end position="374"/>
    </location>
</feature>
<comment type="subunit">
    <text evidence="2">Homotrimer.</text>
</comment>
<proteinExistence type="inferred from homology"/>
<feature type="region of interest" description="Disordered" evidence="9">
    <location>
        <begin position="142"/>
        <end position="172"/>
    </location>
</feature>
<name>M2Y673_GALSU</name>
<feature type="compositionally biased region" description="Basic and acidic residues" evidence="9">
    <location>
        <begin position="206"/>
        <end position="216"/>
    </location>
</feature>
<comment type="subcellular location">
    <subcellularLocation>
        <location evidence="1">Nucleus</location>
    </subcellularLocation>
</comment>
<dbReference type="AlphaFoldDB" id="M2Y673"/>
<sequence length="541" mass="60499">MSPTTSSNEVESNDLLQKTSEATHFPGKVLLYAKPDYSNFYGEVQKTNHESPGDNNTHTKRVVESQVNKKCSPPENANQKGIQQITGNDNYCYYTSMNPFISSHEHTPPLTYPVPYPWPPNYAPYNNMGGFEVVSITTPFNGTENDMIKSTESDSRNPPVPATNAMPTNHNRNGLTAILDAVHQRERSSTHSIGSNVADSSSGGKESSESYKKPQEDTGQQTQQSNESTSLQRSSHAVSKQGSDERIATPFLRKLYRLVSDPETEDLCSWTASGRSFVIWNPTAFARDVLPNYFKHNNLSSFVRQLNQYGFHKMHPDAWEFGHARFIRGREDLVATIERRPSRPGKGRWNDKDDESNHSPLQKRPKIDSFNNTDSLEEARNKASMETKMENIDGDQGPPYGRSIGGSVMSSNRLNSSATTLWQSYHPFVLNDTGHNVLKNGVDVTSAKSLSPQYCQPQYASSLSSGAVPWLSPTGMPTTELEKRICMIEQAIAQLYYTIHELCRDKDSLRHDILSMRTKIGETPTEDDGKVSKESLSTKQV</sequence>
<dbReference type="EMBL" id="KB454492">
    <property type="protein sequence ID" value="EME31334.1"/>
    <property type="molecule type" value="Genomic_DNA"/>
</dbReference>
<gene>
    <name evidence="11" type="ORF">Gasu_13060</name>
</gene>
<feature type="compositionally biased region" description="Basic and acidic residues" evidence="9">
    <location>
        <begin position="348"/>
        <end position="357"/>
    </location>
</feature>
<dbReference type="Pfam" id="PF00447">
    <property type="entry name" value="HSF_DNA-bind"/>
    <property type="match status" value="1"/>
</dbReference>
<evidence type="ECO:0000313" key="11">
    <source>
        <dbReference type="EMBL" id="EME31334.1"/>
    </source>
</evidence>
<feature type="compositionally biased region" description="Polar residues" evidence="9">
    <location>
        <begin position="190"/>
        <end position="199"/>
    </location>
</feature>
<keyword evidence="4" id="KW-0805">Transcription regulation</keyword>
<keyword evidence="5" id="KW-0238">DNA-binding</keyword>
<evidence type="ECO:0000256" key="7">
    <source>
        <dbReference type="ARBA" id="ARBA00023242"/>
    </source>
</evidence>
<protein>
    <submittedName>
        <fullName evidence="11">Heat shock transcription</fullName>
    </submittedName>
</protein>
<keyword evidence="6" id="KW-0804">Transcription</keyword>
<keyword evidence="12" id="KW-1185">Reference proteome</keyword>
<evidence type="ECO:0000313" key="12">
    <source>
        <dbReference type="Proteomes" id="UP000030680"/>
    </source>
</evidence>
<organism evidence="11 12">
    <name type="scientific">Galdieria sulphuraria</name>
    <name type="common">Red alga</name>
    <dbReference type="NCBI Taxonomy" id="130081"/>
    <lineage>
        <taxon>Eukaryota</taxon>
        <taxon>Rhodophyta</taxon>
        <taxon>Bangiophyceae</taxon>
        <taxon>Galdieriales</taxon>
        <taxon>Galdieriaceae</taxon>
        <taxon>Galdieria</taxon>
    </lineage>
</organism>
<evidence type="ECO:0000256" key="3">
    <source>
        <dbReference type="ARBA" id="ARBA00022553"/>
    </source>
</evidence>
<feature type="compositionally biased region" description="Basic and acidic residues" evidence="9">
    <location>
        <begin position="146"/>
        <end position="155"/>
    </location>
</feature>
<keyword evidence="3" id="KW-0597">Phosphoprotein</keyword>
<evidence type="ECO:0000256" key="2">
    <source>
        <dbReference type="ARBA" id="ARBA00011233"/>
    </source>
</evidence>
<dbReference type="STRING" id="130081.M2Y673"/>
<dbReference type="Proteomes" id="UP000030680">
    <property type="component" value="Unassembled WGS sequence"/>
</dbReference>
<feature type="domain" description="HSF-type DNA-binding" evidence="10">
    <location>
        <begin position="290"/>
        <end position="314"/>
    </location>
</feature>
<dbReference type="GO" id="GO:0005634">
    <property type="term" value="C:nucleus"/>
    <property type="evidence" value="ECO:0007669"/>
    <property type="project" value="UniProtKB-SubCell"/>
</dbReference>
<evidence type="ECO:0000256" key="4">
    <source>
        <dbReference type="ARBA" id="ARBA00023015"/>
    </source>
</evidence>
<feature type="region of interest" description="Disordered" evidence="9">
    <location>
        <begin position="1"/>
        <end position="21"/>
    </location>
</feature>
<dbReference type="OrthoDB" id="6019at2759"/>
<dbReference type="InterPro" id="IPR000232">
    <property type="entry name" value="HSF_DNA-bd"/>
</dbReference>
<feature type="region of interest" description="Disordered" evidence="9">
    <location>
        <begin position="520"/>
        <end position="541"/>
    </location>
</feature>
<keyword evidence="7" id="KW-0539">Nucleus</keyword>
<evidence type="ECO:0000256" key="8">
    <source>
        <dbReference type="RuleBase" id="RU004020"/>
    </source>
</evidence>
<dbReference type="GeneID" id="17089998"/>
<dbReference type="InterPro" id="IPR036388">
    <property type="entry name" value="WH-like_DNA-bd_sf"/>
</dbReference>